<name>A0ABR8NFS4_9ACTN</name>
<organism evidence="1 2">
    <name type="scientific">Nocardioides cavernae</name>
    <dbReference type="NCBI Taxonomy" id="1921566"/>
    <lineage>
        <taxon>Bacteria</taxon>
        <taxon>Bacillati</taxon>
        <taxon>Actinomycetota</taxon>
        <taxon>Actinomycetes</taxon>
        <taxon>Propionibacteriales</taxon>
        <taxon>Nocardioidaceae</taxon>
        <taxon>Nocardioides</taxon>
    </lineage>
</organism>
<reference evidence="1 2" key="1">
    <citation type="submission" date="2020-09" db="EMBL/GenBank/DDBJ databases">
        <title>novel species in genus Nocardioides.</title>
        <authorList>
            <person name="Zhang G."/>
        </authorList>
    </citation>
    <scope>NUCLEOTIDE SEQUENCE [LARGE SCALE GENOMIC DNA]</scope>
    <source>
        <strain evidence="1 2">KCTC 39551</strain>
    </source>
</reference>
<evidence type="ECO:0000313" key="1">
    <source>
        <dbReference type="EMBL" id="MBD3926106.1"/>
    </source>
</evidence>
<evidence type="ECO:0000313" key="2">
    <source>
        <dbReference type="Proteomes" id="UP000618818"/>
    </source>
</evidence>
<gene>
    <name evidence="1" type="ORF">IEZ26_15890</name>
</gene>
<dbReference type="EMBL" id="JACXYZ010000002">
    <property type="protein sequence ID" value="MBD3926106.1"/>
    <property type="molecule type" value="Genomic_DNA"/>
</dbReference>
<comment type="caution">
    <text evidence="1">The sequence shown here is derived from an EMBL/GenBank/DDBJ whole genome shotgun (WGS) entry which is preliminary data.</text>
</comment>
<dbReference type="Proteomes" id="UP000618818">
    <property type="component" value="Unassembled WGS sequence"/>
</dbReference>
<protein>
    <submittedName>
        <fullName evidence="1">Uncharacterized protein</fullName>
    </submittedName>
</protein>
<sequence length="293" mass="32684">MFADDARLSHRDLPKEVAVVGARLDRSVEHFGAFRDAWAAHLDTSPHAVGVEVGDDGLGRIVFTRLQEPPAKLSLILGEFLYELRAALDNALYAVAILDSGQDPPPKASALEWPICADEKAWKSHRDRRLSALSIEIQDALYAIQPFQAELPSWNCLRILNEMARTDRHRAVHFVTSFASNGWLQHDMNLVKDLQVFPGPVAPDGTLATFRWLGDFPINPDYLDGGTEFDVEVAGVELGPGPNGDEDVRPWRTLEERLRALHRAVTEYVYGLIDLGIELAYEREHGMDAKPPC</sequence>
<proteinExistence type="predicted"/>
<accession>A0ABR8NFS4</accession>
<dbReference type="RefSeq" id="WP_191195944.1">
    <property type="nucleotide sequence ID" value="NZ_JACXYZ010000002.1"/>
</dbReference>
<keyword evidence="2" id="KW-1185">Reference proteome</keyword>